<dbReference type="AlphaFoldDB" id="D1BCS9"/>
<dbReference type="KEGG" id="ske:Sked_09770"/>
<evidence type="ECO:0000313" key="3">
    <source>
        <dbReference type="Proteomes" id="UP000000322"/>
    </source>
</evidence>
<evidence type="ECO:0000313" key="2">
    <source>
        <dbReference type="EMBL" id="ACZ20927.1"/>
    </source>
</evidence>
<gene>
    <name evidence="2" type="ordered locus">Sked_09770</name>
</gene>
<dbReference type="Proteomes" id="UP000000322">
    <property type="component" value="Chromosome"/>
</dbReference>
<evidence type="ECO:0000256" key="1">
    <source>
        <dbReference type="SAM" id="Phobius"/>
    </source>
</evidence>
<dbReference type="RefSeq" id="WP_012865996.1">
    <property type="nucleotide sequence ID" value="NC_013521.1"/>
</dbReference>
<name>D1BCS9_SANKS</name>
<sequence length="58" mass="6183">MVSLILLGTFVLALGRVPGMESWIAVCAIASLVLVSVAMVLAVREMVTRGRPTPSSRR</sequence>
<accession>D1BCS9</accession>
<reference evidence="2 3" key="1">
    <citation type="journal article" date="2009" name="Stand. Genomic Sci.">
        <title>Complete genome sequence of Sanguibacter keddieii type strain (ST-74).</title>
        <authorList>
            <person name="Ivanova N."/>
            <person name="Sikorski J."/>
            <person name="Sims D."/>
            <person name="Brettin T."/>
            <person name="Detter J.C."/>
            <person name="Han C."/>
            <person name="Lapidus A."/>
            <person name="Copeland A."/>
            <person name="Glavina Del Rio T."/>
            <person name="Nolan M."/>
            <person name="Chen F."/>
            <person name="Lucas S."/>
            <person name="Tice H."/>
            <person name="Cheng J.F."/>
            <person name="Bruce D."/>
            <person name="Goodwin L."/>
            <person name="Pitluck S."/>
            <person name="Pati A."/>
            <person name="Mavromatis K."/>
            <person name="Chen A."/>
            <person name="Palaniappan K."/>
            <person name="D'haeseleer P."/>
            <person name="Chain P."/>
            <person name="Bristow J."/>
            <person name="Eisen J.A."/>
            <person name="Markowitz V."/>
            <person name="Hugenholtz P."/>
            <person name="Goker M."/>
            <person name="Pukall R."/>
            <person name="Klenk H.P."/>
            <person name="Kyrpides N.C."/>
        </authorList>
    </citation>
    <scope>NUCLEOTIDE SEQUENCE [LARGE SCALE GENOMIC DNA]</scope>
    <source>
        <strain evidence="3">ATCC 51767 / DSM 10542 / NCFB 3025 / ST-74</strain>
    </source>
</reference>
<keyword evidence="1" id="KW-0812">Transmembrane</keyword>
<organism evidence="2 3">
    <name type="scientific">Sanguibacter keddieii (strain ATCC 51767 / DSM 10542 / NCFB 3025 / ST-74)</name>
    <dbReference type="NCBI Taxonomy" id="446469"/>
    <lineage>
        <taxon>Bacteria</taxon>
        <taxon>Bacillati</taxon>
        <taxon>Actinomycetota</taxon>
        <taxon>Actinomycetes</taxon>
        <taxon>Micrococcales</taxon>
        <taxon>Sanguibacteraceae</taxon>
        <taxon>Sanguibacter</taxon>
    </lineage>
</organism>
<keyword evidence="1" id="KW-1133">Transmembrane helix</keyword>
<protein>
    <submittedName>
        <fullName evidence="2">Uncharacterized protein</fullName>
    </submittedName>
</protein>
<feature type="transmembrane region" description="Helical" evidence="1">
    <location>
        <begin position="23"/>
        <end position="43"/>
    </location>
</feature>
<keyword evidence="1" id="KW-0472">Membrane</keyword>
<dbReference type="HOGENOM" id="CLU_2976699_0_0_11"/>
<keyword evidence="3" id="KW-1185">Reference proteome</keyword>
<dbReference type="EMBL" id="CP001819">
    <property type="protein sequence ID" value="ACZ20927.1"/>
    <property type="molecule type" value="Genomic_DNA"/>
</dbReference>
<proteinExistence type="predicted"/>